<evidence type="ECO:0000313" key="5">
    <source>
        <dbReference type="Proteomes" id="UP000238296"/>
    </source>
</evidence>
<dbReference type="InterPro" id="IPR002762">
    <property type="entry name" value="CbiX-like"/>
</dbReference>
<dbReference type="GO" id="GO:0046872">
    <property type="term" value="F:metal ion binding"/>
    <property type="evidence" value="ECO:0007669"/>
    <property type="project" value="UniProtKB-KW"/>
</dbReference>
<evidence type="ECO:0000313" key="4">
    <source>
        <dbReference type="EMBL" id="PQM46202.1"/>
    </source>
</evidence>
<organism evidence="4 5">
    <name type="scientific">Mycobacterium talmoniae</name>
    <dbReference type="NCBI Taxonomy" id="1858794"/>
    <lineage>
        <taxon>Bacteria</taxon>
        <taxon>Bacillati</taxon>
        <taxon>Actinomycetota</taxon>
        <taxon>Actinomycetes</taxon>
        <taxon>Mycobacteriales</taxon>
        <taxon>Mycobacteriaceae</taxon>
        <taxon>Mycobacterium</taxon>
    </lineage>
</organism>
<gene>
    <name evidence="4" type="ORF">C1Y40_03639</name>
</gene>
<dbReference type="InterPro" id="IPR050963">
    <property type="entry name" value="Sirohydro_Cobaltochel/CbiX"/>
</dbReference>
<evidence type="ECO:0000256" key="1">
    <source>
        <dbReference type="ARBA" id="ARBA00022723"/>
    </source>
</evidence>
<protein>
    <recommendedName>
        <fullName evidence="6">Sirohydrochlorin cobaltochelatase</fullName>
    </recommendedName>
</protein>
<dbReference type="AlphaFoldDB" id="A0A2S8BHQ3"/>
<name>A0A2S8BHQ3_9MYCO</name>
<evidence type="ECO:0000256" key="3">
    <source>
        <dbReference type="SAM" id="MobiDB-lite"/>
    </source>
</evidence>
<dbReference type="SUPFAM" id="SSF53800">
    <property type="entry name" value="Chelatase"/>
    <property type="match status" value="1"/>
</dbReference>
<accession>A0A2S8BHQ3</accession>
<comment type="caution">
    <text evidence="4">The sequence shown here is derived from an EMBL/GenBank/DDBJ whole genome shotgun (WGS) entry which is preliminary data.</text>
</comment>
<keyword evidence="1" id="KW-0479">Metal-binding</keyword>
<reference evidence="4 5" key="1">
    <citation type="journal article" date="2017" name="Int. J. Syst. Evol. Microbiol.">
        <title>Mycobacterium talmoniae sp. nov., a slowly growing mycobacterium isolated from human respiratory samples.</title>
        <authorList>
            <person name="Davidson R.M."/>
            <person name="DeGroote M.A."/>
            <person name="Marola J.L."/>
            <person name="Buss S."/>
            <person name="Jones V."/>
            <person name="McNeil M.R."/>
            <person name="Freifeld A.G."/>
            <person name="Elaine Epperson L."/>
            <person name="Hasan N.A."/>
            <person name="Jackson M."/>
            <person name="Iwen P.C."/>
            <person name="Salfinger M."/>
            <person name="Strong M."/>
        </authorList>
    </citation>
    <scope>NUCLEOTIDE SEQUENCE [LARGE SCALE GENOMIC DNA]</scope>
    <source>
        <strain evidence="4 5">ATCC BAA-2683</strain>
    </source>
</reference>
<dbReference type="PANTHER" id="PTHR33542:SF5">
    <property type="entry name" value="FERROCHELATASE CHE1"/>
    <property type="match status" value="1"/>
</dbReference>
<feature type="region of interest" description="Disordered" evidence="3">
    <location>
        <begin position="83"/>
        <end position="108"/>
    </location>
</feature>
<dbReference type="EMBL" id="PPEA01000530">
    <property type="protein sequence ID" value="PQM46202.1"/>
    <property type="molecule type" value="Genomic_DNA"/>
</dbReference>
<dbReference type="Pfam" id="PF01903">
    <property type="entry name" value="CbiX"/>
    <property type="match status" value="1"/>
</dbReference>
<keyword evidence="2" id="KW-0456">Lyase</keyword>
<proteinExistence type="predicted"/>
<dbReference type="PANTHER" id="PTHR33542">
    <property type="entry name" value="SIROHYDROCHLORIN FERROCHELATASE, CHLOROPLASTIC"/>
    <property type="match status" value="1"/>
</dbReference>
<dbReference type="Proteomes" id="UP000238296">
    <property type="component" value="Unassembled WGS sequence"/>
</dbReference>
<sequence>MNLILVAHGTRKPGGVAMVGDLAQRVGELLDRVVQVAFVDVLGPTPTEVLAAPAVADQPAVVVPAFLSRGYHVRTDLPAHIAGAGIPTSPSRPRWARAGRSRASSPNG</sequence>
<dbReference type="Gene3D" id="3.40.50.1400">
    <property type="match status" value="1"/>
</dbReference>
<evidence type="ECO:0000256" key="2">
    <source>
        <dbReference type="ARBA" id="ARBA00023239"/>
    </source>
</evidence>
<dbReference type="GO" id="GO:0016829">
    <property type="term" value="F:lyase activity"/>
    <property type="evidence" value="ECO:0007669"/>
    <property type="project" value="UniProtKB-KW"/>
</dbReference>
<dbReference type="CDD" id="cd03416">
    <property type="entry name" value="CbiX_SirB_N"/>
    <property type="match status" value="1"/>
</dbReference>
<evidence type="ECO:0008006" key="6">
    <source>
        <dbReference type="Google" id="ProtNLM"/>
    </source>
</evidence>